<proteinExistence type="predicted"/>
<sequence>MGTCEKKKVATNEIELVYIGCYNLTHESSALGDLINEFKIALKV</sequence>
<name>A0A645G3Y1_9ZZZZ</name>
<reference evidence="1" key="1">
    <citation type="submission" date="2019-08" db="EMBL/GenBank/DDBJ databases">
        <authorList>
            <person name="Kucharzyk K."/>
            <person name="Murdoch R.W."/>
            <person name="Higgins S."/>
            <person name="Loffler F."/>
        </authorList>
    </citation>
    <scope>NUCLEOTIDE SEQUENCE</scope>
</reference>
<accession>A0A645G3Y1</accession>
<organism evidence="1">
    <name type="scientific">bioreactor metagenome</name>
    <dbReference type="NCBI Taxonomy" id="1076179"/>
    <lineage>
        <taxon>unclassified sequences</taxon>
        <taxon>metagenomes</taxon>
        <taxon>ecological metagenomes</taxon>
    </lineage>
</organism>
<comment type="caution">
    <text evidence="1">The sequence shown here is derived from an EMBL/GenBank/DDBJ whole genome shotgun (WGS) entry which is preliminary data.</text>
</comment>
<dbReference type="AlphaFoldDB" id="A0A645G3Y1"/>
<gene>
    <name evidence="1" type="ORF">SDC9_168734</name>
</gene>
<evidence type="ECO:0000313" key="1">
    <source>
        <dbReference type="EMBL" id="MPN21355.1"/>
    </source>
</evidence>
<protein>
    <submittedName>
        <fullName evidence="1">Uncharacterized protein</fullName>
    </submittedName>
</protein>
<dbReference type="EMBL" id="VSSQ01069322">
    <property type="protein sequence ID" value="MPN21355.1"/>
    <property type="molecule type" value="Genomic_DNA"/>
</dbReference>